<evidence type="ECO:0000313" key="2">
    <source>
        <dbReference type="Proteomes" id="UP000887013"/>
    </source>
</evidence>
<dbReference type="EMBL" id="BMAW01065127">
    <property type="protein sequence ID" value="GFT48946.1"/>
    <property type="molecule type" value="Genomic_DNA"/>
</dbReference>
<comment type="caution">
    <text evidence="1">The sequence shown here is derived from an EMBL/GenBank/DDBJ whole genome shotgun (WGS) entry which is preliminary data.</text>
</comment>
<evidence type="ECO:0000313" key="1">
    <source>
        <dbReference type="EMBL" id="GFT48946.1"/>
    </source>
</evidence>
<dbReference type="AlphaFoldDB" id="A0A8X6P366"/>
<keyword evidence="2" id="KW-1185">Reference proteome</keyword>
<dbReference type="Proteomes" id="UP000887013">
    <property type="component" value="Unassembled WGS sequence"/>
</dbReference>
<proteinExistence type="predicted"/>
<name>A0A8X6P366_NEPPI</name>
<organism evidence="1 2">
    <name type="scientific">Nephila pilipes</name>
    <name type="common">Giant wood spider</name>
    <name type="synonym">Nephila maculata</name>
    <dbReference type="NCBI Taxonomy" id="299642"/>
    <lineage>
        <taxon>Eukaryota</taxon>
        <taxon>Metazoa</taxon>
        <taxon>Ecdysozoa</taxon>
        <taxon>Arthropoda</taxon>
        <taxon>Chelicerata</taxon>
        <taxon>Arachnida</taxon>
        <taxon>Araneae</taxon>
        <taxon>Araneomorphae</taxon>
        <taxon>Entelegynae</taxon>
        <taxon>Araneoidea</taxon>
        <taxon>Nephilidae</taxon>
        <taxon>Nephila</taxon>
    </lineage>
</organism>
<reference evidence="1" key="1">
    <citation type="submission" date="2020-08" db="EMBL/GenBank/DDBJ databases">
        <title>Multicomponent nature underlies the extraordinary mechanical properties of spider dragline silk.</title>
        <authorList>
            <person name="Kono N."/>
            <person name="Nakamura H."/>
            <person name="Mori M."/>
            <person name="Yoshida Y."/>
            <person name="Ohtoshi R."/>
            <person name="Malay A.D."/>
            <person name="Moran D.A.P."/>
            <person name="Tomita M."/>
            <person name="Numata K."/>
            <person name="Arakawa K."/>
        </authorList>
    </citation>
    <scope>NUCLEOTIDE SEQUENCE</scope>
</reference>
<gene>
    <name evidence="1" type="ORF">NPIL_382601</name>
</gene>
<sequence>MKDGYFDDKWDKERNKRENNPLFPQKNFLCGVREQKDDDLRRDKKKVCCERFFPLPLVQYVIFDAGIGGRCGRCGHQFCDFGHLRD</sequence>
<protein>
    <submittedName>
        <fullName evidence="1">Uncharacterized protein</fullName>
    </submittedName>
</protein>
<accession>A0A8X6P366</accession>